<name>A0A0B6CTX5_9GAMM</name>
<feature type="transmembrane region" description="Helical" evidence="1">
    <location>
        <begin position="47"/>
        <end position="73"/>
    </location>
</feature>
<dbReference type="Proteomes" id="UP000031830">
    <property type="component" value="Chromosome"/>
</dbReference>
<evidence type="ECO:0000256" key="1">
    <source>
        <dbReference type="SAM" id="Phobius"/>
    </source>
</evidence>
<keyword evidence="1" id="KW-0472">Membrane</keyword>
<feature type="transmembrane region" description="Helical" evidence="1">
    <location>
        <begin position="12"/>
        <end position="35"/>
    </location>
</feature>
<evidence type="ECO:0000313" key="3">
    <source>
        <dbReference type="Proteomes" id="UP000031830"/>
    </source>
</evidence>
<protein>
    <submittedName>
        <fullName evidence="2">Putative membrane protein</fullName>
    </submittedName>
</protein>
<gene>
    <name evidence="2" type="ORF">LA55_1638</name>
</gene>
<accession>A0A0B6CTX5</accession>
<sequence>MESDILNFRLKYFIKSAFIGIIVVVYWLSIFMYVKSIKFLKNNKLTIYIRFTILPFISLMFIRLIHLVIPYIYYKSKDFLFKILRVILKLTGIYGLVKGIKKRAKK</sequence>
<reference evidence="2 3" key="1">
    <citation type="journal article" date="2015" name="Genome Announc.">
        <title>Genome sequencing of 18 francisella strains to aid in assay development and testing.</title>
        <authorList>
            <person name="Johnson S.L."/>
            <person name="Daligault H.E."/>
            <person name="Davenport K.W."/>
            <person name="Coyne S.R."/>
            <person name="Frey K.G."/>
            <person name="Koroleva G.I."/>
            <person name="Broomall S.M."/>
            <person name="Bishop-Lilly K.A."/>
            <person name="Bruce D.C."/>
            <person name="Chertkov O."/>
            <person name="Freitas T."/>
            <person name="Jaissle J."/>
            <person name="Ladner J.T."/>
            <person name="Rosenzweig C.N."/>
            <person name="Gibbons H.S."/>
            <person name="Palacios G.F."/>
            <person name="Redden C.L."/>
            <person name="Xu Y."/>
            <person name="Minogue T.D."/>
            <person name="Chain P.S."/>
        </authorList>
    </citation>
    <scope>NUCLEOTIDE SEQUENCE [LARGE SCALE GENOMIC DNA]</scope>
    <source>
        <strain evidence="2 3">GA01-2794</strain>
    </source>
</reference>
<keyword evidence="1" id="KW-1133">Transmembrane helix</keyword>
<evidence type="ECO:0000313" key="2">
    <source>
        <dbReference type="EMBL" id="AJI52320.1"/>
    </source>
</evidence>
<dbReference type="AlphaFoldDB" id="A0A0B6CTX5"/>
<dbReference type="EMBL" id="CP009440">
    <property type="protein sequence ID" value="AJI52320.1"/>
    <property type="molecule type" value="Genomic_DNA"/>
</dbReference>
<organism evidence="2 3">
    <name type="scientific">Francisella philomiragia</name>
    <dbReference type="NCBI Taxonomy" id="28110"/>
    <lineage>
        <taxon>Bacteria</taxon>
        <taxon>Pseudomonadati</taxon>
        <taxon>Pseudomonadota</taxon>
        <taxon>Gammaproteobacteria</taxon>
        <taxon>Thiotrichales</taxon>
        <taxon>Francisellaceae</taxon>
        <taxon>Francisella</taxon>
    </lineage>
</organism>
<keyword evidence="1" id="KW-0812">Transmembrane</keyword>
<proteinExistence type="predicted"/>
<dbReference type="KEGG" id="fpz:LA55_1638"/>